<gene>
    <name evidence="1" type="ORF">RPERSI_LOCUS618</name>
</gene>
<dbReference type="EMBL" id="CAJVQC010000481">
    <property type="protein sequence ID" value="CAG8471884.1"/>
    <property type="molecule type" value="Genomic_DNA"/>
</dbReference>
<keyword evidence="2" id="KW-1185">Reference proteome</keyword>
<dbReference type="Proteomes" id="UP000789920">
    <property type="component" value="Unassembled WGS sequence"/>
</dbReference>
<evidence type="ECO:0000313" key="1">
    <source>
        <dbReference type="EMBL" id="CAG8471884.1"/>
    </source>
</evidence>
<protein>
    <submittedName>
        <fullName evidence="1">8177_t:CDS:1</fullName>
    </submittedName>
</protein>
<proteinExistence type="predicted"/>
<reference evidence="1" key="1">
    <citation type="submission" date="2021-06" db="EMBL/GenBank/DDBJ databases">
        <authorList>
            <person name="Kallberg Y."/>
            <person name="Tangrot J."/>
            <person name="Rosling A."/>
        </authorList>
    </citation>
    <scope>NUCLEOTIDE SEQUENCE</scope>
    <source>
        <strain evidence="1">MA461A</strain>
    </source>
</reference>
<sequence>MFQHFKNQLKVFQHNPFGNYETNGKSLISNSYKVFLRKYNKTVVIKKIVFSRKYSLKSFINNLEQYLKVELHENILKLISIIEEKTHEIIIIREYPCDGTFHQYLSKNFSILNWNDKLRLAKQLTSAIKCLHENDIIHMNLNSDSIFVNRGDIKISAFQFQNEFSNMHKFIPYTDPQYFQLHKLNKSSDIYSIGVLLWQISSGIIPFKFELPYDFNLFIAIVSGKREVAILNSNQRPTIQHVFEDLNNIDYNYNSMNNEEIITELDNKIELKAISESKDVSLNTTELLKYYTDLYDRTTFELELITSIMKIIKKENNIIDRQSDKLYRFSKSLFTNKEIINDEHKFLHDLMQLFISQYKIQGVSKNTSSSIIYCINKCINDNHKTPSKVLDEYYNHQYRFYFTSIVGFFYEHGIGTAINYSKALDMYNQATKDYCLDHSNTLSSCYFTNNLLKENQIIGLISLGILYTDGKSVE</sequence>
<comment type="caution">
    <text evidence="1">The sequence shown here is derived from an EMBL/GenBank/DDBJ whole genome shotgun (WGS) entry which is preliminary data.</text>
</comment>
<organism evidence="1 2">
    <name type="scientific">Racocetra persica</name>
    <dbReference type="NCBI Taxonomy" id="160502"/>
    <lineage>
        <taxon>Eukaryota</taxon>
        <taxon>Fungi</taxon>
        <taxon>Fungi incertae sedis</taxon>
        <taxon>Mucoromycota</taxon>
        <taxon>Glomeromycotina</taxon>
        <taxon>Glomeromycetes</taxon>
        <taxon>Diversisporales</taxon>
        <taxon>Gigasporaceae</taxon>
        <taxon>Racocetra</taxon>
    </lineage>
</organism>
<accession>A0ACA9KGD9</accession>
<name>A0ACA9KGD9_9GLOM</name>
<feature type="non-terminal residue" evidence="1">
    <location>
        <position position="474"/>
    </location>
</feature>
<evidence type="ECO:0000313" key="2">
    <source>
        <dbReference type="Proteomes" id="UP000789920"/>
    </source>
</evidence>